<comment type="caution">
    <text evidence="1">The sequence shown here is derived from an EMBL/GenBank/DDBJ whole genome shotgun (WGS) entry which is preliminary data.</text>
</comment>
<dbReference type="OrthoDB" id="2990828at2"/>
<dbReference type="Proteomes" id="UP000441717">
    <property type="component" value="Unassembled WGS sequence"/>
</dbReference>
<keyword evidence="2" id="KW-1185">Reference proteome</keyword>
<accession>A0A6N7INX0</accession>
<evidence type="ECO:0008006" key="3">
    <source>
        <dbReference type="Google" id="ProtNLM"/>
    </source>
</evidence>
<dbReference type="SUPFAM" id="SSF47240">
    <property type="entry name" value="Ferritin-like"/>
    <property type="match status" value="1"/>
</dbReference>
<dbReference type="InterPro" id="IPR009078">
    <property type="entry name" value="Ferritin-like_SF"/>
</dbReference>
<protein>
    <recommendedName>
        <fullName evidence="3">Rubrerythrin diiron-binding domain-containing protein</fullName>
    </recommendedName>
</protein>
<evidence type="ECO:0000313" key="1">
    <source>
        <dbReference type="EMBL" id="MQL51725.1"/>
    </source>
</evidence>
<sequence>MNKMDILRDALYDKMYSQAFYNDQMLMMVNPEVRHLFMRLRDEEARHVLFLRTELLHMESNPFPITKILPGLERRPRFRM</sequence>
<gene>
    <name evidence="1" type="ORF">GFC01_05505</name>
</gene>
<name>A0A6N7INX0_9FIRM</name>
<dbReference type="RefSeq" id="WP_152945660.1">
    <property type="nucleotide sequence ID" value="NZ_WHYR01000011.1"/>
</dbReference>
<organism evidence="1 2">
    <name type="scientific">Desulfofundulus thermobenzoicus</name>
    <dbReference type="NCBI Taxonomy" id="29376"/>
    <lineage>
        <taxon>Bacteria</taxon>
        <taxon>Bacillati</taxon>
        <taxon>Bacillota</taxon>
        <taxon>Clostridia</taxon>
        <taxon>Eubacteriales</taxon>
        <taxon>Peptococcaceae</taxon>
        <taxon>Desulfofundulus</taxon>
    </lineage>
</organism>
<dbReference type="EMBL" id="WHYR01000011">
    <property type="protein sequence ID" value="MQL51725.1"/>
    <property type="molecule type" value="Genomic_DNA"/>
</dbReference>
<dbReference type="AlphaFoldDB" id="A0A6N7INX0"/>
<reference evidence="1 2" key="1">
    <citation type="submission" date="2019-10" db="EMBL/GenBank/DDBJ databases">
        <title>Comparative genomics of sulfur disproportionating microorganisms.</title>
        <authorList>
            <person name="Ward L.M."/>
            <person name="Bertran E."/>
            <person name="Johnston D."/>
        </authorList>
    </citation>
    <scope>NUCLEOTIDE SEQUENCE [LARGE SCALE GENOMIC DNA]</scope>
    <source>
        <strain evidence="1 2">DSM 14055</strain>
    </source>
</reference>
<evidence type="ECO:0000313" key="2">
    <source>
        <dbReference type="Proteomes" id="UP000441717"/>
    </source>
</evidence>
<proteinExistence type="predicted"/>